<protein>
    <submittedName>
        <fullName evidence="1">Uncharacterized protein</fullName>
    </submittedName>
</protein>
<comment type="caution">
    <text evidence="1">The sequence shown here is derived from an EMBL/GenBank/DDBJ whole genome shotgun (WGS) entry which is preliminary data.</text>
</comment>
<evidence type="ECO:0000313" key="2">
    <source>
        <dbReference type="Proteomes" id="UP000037035"/>
    </source>
</evidence>
<reference evidence="1 2" key="1">
    <citation type="submission" date="2015-08" db="EMBL/GenBank/DDBJ databases">
        <title>Next Generation Sequencing and Analysis of the Genome of Puccinia sorghi L Schw, the Causal Agent of Maize Common Rust.</title>
        <authorList>
            <person name="Rochi L."/>
            <person name="Burguener G."/>
            <person name="Darino M."/>
            <person name="Turjanski A."/>
            <person name="Kreff E."/>
            <person name="Dieguez M.J."/>
            <person name="Sacco F."/>
        </authorList>
    </citation>
    <scope>NUCLEOTIDE SEQUENCE [LARGE SCALE GENOMIC DNA]</scope>
    <source>
        <strain evidence="1 2">RO10H11247</strain>
    </source>
</reference>
<dbReference type="AlphaFoldDB" id="A0A0L6UNK3"/>
<name>A0A0L6UNK3_9BASI</name>
<dbReference type="Proteomes" id="UP000037035">
    <property type="component" value="Unassembled WGS sequence"/>
</dbReference>
<proteinExistence type="predicted"/>
<organism evidence="1 2">
    <name type="scientific">Puccinia sorghi</name>
    <dbReference type="NCBI Taxonomy" id="27349"/>
    <lineage>
        <taxon>Eukaryota</taxon>
        <taxon>Fungi</taxon>
        <taxon>Dikarya</taxon>
        <taxon>Basidiomycota</taxon>
        <taxon>Pucciniomycotina</taxon>
        <taxon>Pucciniomycetes</taxon>
        <taxon>Pucciniales</taxon>
        <taxon>Pucciniaceae</taxon>
        <taxon>Puccinia</taxon>
    </lineage>
</organism>
<dbReference type="EMBL" id="LAVV01009711">
    <property type="protein sequence ID" value="KNZ50123.1"/>
    <property type="molecule type" value="Genomic_DNA"/>
</dbReference>
<evidence type="ECO:0000313" key="1">
    <source>
        <dbReference type="EMBL" id="KNZ50123.1"/>
    </source>
</evidence>
<dbReference type="VEuPathDB" id="FungiDB:VP01_4589g1"/>
<accession>A0A0L6UNK3</accession>
<gene>
    <name evidence="1" type="ORF">VP01_4589g1</name>
</gene>
<sequence length="159" mass="17941">MSYYYQNQFNPTNGNPNFFQLQTAESNNHPSHPDSNVRHDLVGSLPPALVSSINIIKFTDSFRPTQMNHMHAVHQVEGFFFLASTDVEETVFKVGGSVLGEIYIQLLRKRNNPWKQFCVWASGVAVHARLSGLPVGPPKIGSRKHEAQGPWYLLDVHKN</sequence>
<keyword evidence="2" id="KW-1185">Reference proteome</keyword>